<keyword evidence="4" id="KW-0964">Secreted</keyword>
<evidence type="ECO:0000256" key="3">
    <source>
        <dbReference type="ARBA" id="ARBA00005709"/>
    </source>
</evidence>
<organism evidence="8 9">
    <name type="scientific">Pontibacterium sinense</name>
    <dbReference type="NCBI Taxonomy" id="2781979"/>
    <lineage>
        <taxon>Bacteria</taxon>
        <taxon>Pseudomonadati</taxon>
        <taxon>Pseudomonadota</taxon>
        <taxon>Gammaproteobacteria</taxon>
        <taxon>Oceanospirillales</taxon>
        <taxon>Oceanospirillaceae</taxon>
        <taxon>Pontibacterium</taxon>
    </lineage>
</organism>
<dbReference type="RefSeq" id="WP_193953382.1">
    <property type="nucleotide sequence ID" value="NZ_JADEYS010000010.1"/>
</dbReference>
<dbReference type="Pfam" id="PF00700">
    <property type="entry name" value="Flagellin_C"/>
    <property type="match status" value="1"/>
</dbReference>
<dbReference type="Pfam" id="PF00669">
    <property type="entry name" value="Flagellin_N"/>
    <property type="match status" value="1"/>
</dbReference>
<dbReference type="Gene3D" id="1.20.1330.10">
    <property type="entry name" value="f41 fragment of flagellin, N-terminal domain"/>
    <property type="match status" value="1"/>
</dbReference>
<gene>
    <name evidence="8" type="primary">flgL</name>
    <name evidence="8" type="ORF">IOQ59_11210</name>
</gene>
<evidence type="ECO:0000256" key="5">
    <source>
        <dbReference type="ARBA" id="ARBA00023143"/>
    </source>
</evidence>
<evidence type="ECO:0000313" key="8">
    <source>
        <dbReference type="EMBL" id="MBE9397826.1"/>
    </source>
</evidence>
<evidence type="ECO:0000256" key="4">
    <source>
        <dbReference type="ARBA" id="ARBA00022525"/>
    </source>
</evidence>
<evidence type="ECO:0000313" key="9">
    <source>
        <dbReference type="Proteomes" id="UP000640333"/>
    </source>
</evidence>
<dbReference type="InterPro" id="IPR013384">
    <property type="entry name" value="Flagell_FlgL"/>
</dbReference>
<dbReference type="PANTHER" id="PTHR42792:SF1">
    <property type="entry name" value="FLAGELLAR HOOK-ASSOCIATED PROTEIN 3"/>
    <property type="match status" value="1"/>
</dbReference>
<feature type="domain" description="Flagellin C-terminal" evidence="7">
    <location>
        <begin position="324"/>
        <end position="404"/>
    </location>
</feature>
<dbReference type="GO" id="GO:0071973">
    <property type="term" value="P:bacterial-type flagellum-dependent cell motility"/>
    <property type="evidence" value="ECO:0007669"/>
    <property type="project" value="InterPro"/>
</dbReference>
<dbReference type="NCBIfam" id="TIGR02550">
    <property type="entry name" value="flagell_flgL"/>
    <property type="match status" value="1"/>
</dbReference>
<reference evidence="8" key="1">
    <citation type="submission" date="2020-10" db="EMBL/GenBank/DDBJ databases">
        <title>Bacterium isolated from coastal waters sediment.</title>
        <authorList>
            <person name="Chen R.-J."/>
            <person name="Lu D.-C."/>
            <person name="Zhu K.-L."/>
            <person name="Du Z.-J."/>
        </authorList>
    </citation>
    <scope>NUCLEOTIDE SEQUENCE</scope>
    <source>
        <strain evidence="8">N1Y112</strain>
    </source>
</reference>
<evidence type="ECO:0000259" key="6">
    <source>
        <dbReference type="Pfam" id="PF00669"/>
    </source>
</evidence>
<dbReference type="GO" id="GO:0005198">
    <property type="term" value="F:structural molecule activity"/>
    <property type="evidence" value="ECO:0007669"/>
    <property type="project" value="InterPro"/>
</dbReference>
<keyword evidence="8" id="KW-0969">Cilium</keyword>
<proteinExistence type="inferred from homology"/>
<keyword evidence="8" id="KW-0966">Cell projection</keyword>
<comment type="similarity">
    <text evidence="3">Belongs to the bacterial flagellin family.</text>
</comment>
<evidence type="ECO:0000256" key="2">
    <source>
        <dbReference type="ARBA" id="ARBA00004613"/>
    </source>
</evidence>
<keyword evidence="8" id="KW-0282">Flagellum</keyword>
<keyword evidence="5" id="KW-0975">Bacterial flagellum</keyword>
<dbReference type="PANTHER" id="PTHR42792">
    <property type="entry name" value="FLAGELLIN"/>
    <property type="match status" value="1"/>
</dbReference>
<dbReference type="GO" id="GO:0009424">
    <property type="term" value="C:bacterial-type flagellum hook"/>
    <property type="evidence" value="ECO:0007669"/>
    <property type="project" value="InterPro"/>
</dbReference>
<comment type="subcellular location">
    <subcellularLocation>
        <location evidence="1">Bacterial flagellum</location>
    </subcellularLocation>
    <subcellularLocation>
        <location evidence="2">Secreted</location>
    </subcellularLocation>
</comment>
<accession>A0A8J7K747</accession>
<dbReference type="Proteomes" id="UP000640333">
    <property type="component" value="Unassembled WGS sequence"/>
</dbReference>
<feature type="domain" description="Flagellin N-terminal" evidence="6">
    <location>
        <begin position="3"/>
        <end position="140"/>
    </location>
</feature>
<keyword evidence="9" id="KW-1185">Reference proteome</keyword>
<dbReference type="AlphaFoldDB" id="A0A8J7K747"/>
<sequence>MRISTQQVYTQSVYNMQQSQLKLAELNEQIATGKRIQSAADDPVGAAQMVALNEELAQLEKYESNIGYAQNSLDLEEAVLSDINIAMDRMSELTVQAGSSTLSNNDRESIANELRGLTEYVAGLMNTQTASGEYIFAGSQGHTQPFVQDGNGHYPYQGDDGQRQIQAGASFLVTTGDPGSEVFMAVPGTLDVSLLGVDTDALAVVVTDETSADAMFSDAGDLHLSIAEDALGHFSYSLNDSSGNALGDPALSNVAFTPPDTLEYEGLCLTLNPTGAADITLRGETPQQSILDVALDLADALEQPVTGSDDQQRVSDAVAQALSDIDSAQEQLLSVQTAIGARSGALERQLDSNQELQLITKSTLSSIEDTDLTTAITDLQLEQILLEASQVVFGQVTGMSLFDYIR</sequence>
<comment type="caution">
    <text evidence="8">The sequence shown here is derived from an EMBL/GenBank/DDBJ whole genome shotgun (WGS) entry which is preliminary data.</text>
</comment>
<evidence type="ECO:0000259" key="7">
    <source>
        <dbReference type="Pfam" id="PF00700"/>
    </source>
</evidence>
<dbReference type="InterPro" id="IPR001029">
    <property type="entry name" value="Flagellin_N"/>
</dbReference>
<dbReference type="EMBL" id="JADEYS010000010">
    <property type="protein sequence ID" value="MBE9397826.1"/>
    <property type="molecule type" value="Genomic_DNA"/>
</dbReference>
<evidence type="ECO:0000256" key="1">
    <source>
        <dbReference type="ARBA" id="ARBA00004365"/>
    </source>
</evidence>
<dbReference type="InterPro" id="IPR046358">
    <property type="entry name" value="Flagellin_C"/>
</dbReference>
<dbReference type="GO" id="GO:0005576">
    <property type="term" value="C:extracellular region"/>
    <property type="evidence" value="ECO:0007669"/>
    <property type="project" value="UniProtKB-SubCell"/>
</dbReference>
<protein>
    <submittedName>
        <fullName evidence="8">Flagellar hook-associated protein FlgL</fullName>
    </submittedName>
</protein>
<name>A0A8J7K747_9GAMM</name>
<dbReference type="SUPFAM" id="SSF64518">
    <property type="entry name" value="Phase 1 flagellin"/>
    <property type="match status" value="1"/>
</dbReference>
<dbReference type="InterPro" id="IPR001492">
    <property type="entry name" value="Flagellin"/>
</dbReference>